<reference evidence="9 10" key="1">
    <citation type="submission" date="2017-07" db="EMBL/GenBank/DDBJ databases">
        <title>Genome sequence of the Sordaria macrospora wild type strain R19027.</title>
        <authorList>
            <person name="Nowrousian M."/>
            <person name="Teichert I."/>
            <person name="Kueck U."/>
        </authorList>
    </citation>
    <scope>NUCLEOTIDE SEQUENCE [LARGE SCALE GENOMIC DNA]</scope>
    <source>
        <strain evidence="9 10">R19027</strain>
        <tissue evidence="9">Mycelium</tissue>
    </source>
</reference>
<evidence type="ECO:0000313" key="10">
    <source>
        <dbReference type="Proteomes" id="UP000433876"/>
    </source>
</evidence>
<dbReference type="InterPro" id="IPR001128">
    <property type="entry name" value="Cyt_P450"/>
</dbReference>
<keyword evidence="8" id="KW-0503">Monooxygenase</keyword>
<dbReference type="InterPro" id="IPR050364">
    <property type="entry name" value="Cytochrome_P450_fung"/>
</dbReference>
<evidence type="ECO:0000256" key="6">
    <source>
        <dbReference type="ARBA" id="ARBA00023194"/>
    </source>
</evidence>
<evidence type="ECO:0000256" key="7">
    <source>
        <dbReference type="PIRSR" id="PIRSR602401-1"/>
    </source>
</evidence>
<dbReference type="PANTHER" id="PTHR46300:SF5">
    <property type="entry name" value="CYTOCHROME P450"/>
    <property type="match status" value="1"/>
</dbReference>
<comment type="pathway">
    <text evidence="1">Antibiotic biosynthesis.</text>
</comment>
<dbReference type="GO" id="GO:0017000">
    <property type="term" value="P:antibiotic biosynthetic process"/>
    <property type="evidence" value="ECO:0007669"/>
    <property type="project" value="UniProtKB-KW"/>
</dbReference>
<dbReference type="CDD" id="cd11065">
    <property type="entry name" value="CYP64-like"/>
    <property type="match status" value="1"/>
</dbReference>
<evidence type="ECO:0000256" key="3">
    <source>
        <dbReference type="ARBA" id="ARBA00022723"/>
    </source>
</evidence>
<keyword evidence="7 8" id="KW-0349">Heme</keyword>
<dbReference type="GO" id="GO:0004497">
    <property type="term" value="F:monooxygenase activity"/>
    <property type="evidence" value="ECO:0007669"/>
    <property type="project" value="UniProtKB-KW"/>
</dbReference>
<dbReference type="InterPro" id="IPR002401">
    <property type="entry name" value="Cyt_P450_E_grp-I"/>
</dbReference>
<name>A0A8S9A2H3_SORMA</name>
<comment type="similarity">
    <text evidence="2 8">Belongs to the cytochrome P450 family.</text>
</comment>
<evidence type="ECO:0000256" key="4">
    <source>
        <dbReference type="ARBA" id="ARBA00023002"/>
    </source>
</evidence>
<keyword evidence="6" id="KW-0045">Antibiotic biosynthesis</keyword>
<comment type="cofactor">
    <cofactor evidence="7">
        <name>heme</name>
        <dbReference type="ChEBI" id="CHEBI:30413"/>
    </cofactor>
</comment>
<evidence type="ECO:0000256" key="1">
    <source>
        <dbReference type="ARBA" id="ARBA00004792"/>
    </source>
</evidence>
<dbReference type="VEuPathDB" id="FungiDB:SMAC_03209"/>
<proteinExistence type="inferred from homology"/>
<dbReference type="SUPFAM" id="SSF48264">
    <property type="entry name" value="Cytochrome P450"/>
    <property type="match status" value="1"/>
</dbReference>
<dbReference type="Proteomes" id="UP000433876">
    <property type="component" value="Unassembled WGS sequence"/>
</dbReference>
<dbReference type="Pfam" id="PF00067">
    <property type="entry name" value="p450"/>
    <property type="match status" value="2"/>
</dbReference>
<evidence type="ECO:0000313" key="9">
    <source>
        <dbReference type="EMBL" id="KAA8635978.1"/>
    </source>
</evidence>
<sequence>MNFFIGAFGTDPSSNMARNNSSAAGTSSASTIDFQTIAKSVDTAAGIAIGLFVAYSAAKHLSEAYLRGNTWGKLSLPPSPPGDFLLGHSRLIPEDESFRKYAKWSKEYNSDVLYFETLGTKWIVLNSYEAAHELLDVRGRKYSDRPRFVMFEEMGWAPTLTWLRRSSTWALHRKVLAPPLTKASVARLFQALQKKQAMIMCKNLIEKPEEWMSAVTHFAVSIMMKITYGINVDTPTDEWVKLAAEASEAVGKAGAPGSSIMDRIPWTRHLPDWLPFMERLKYARQSKQAIQRITERPFTKSMWDYWERYCDPVREIQSCFVHKRTEQREQDIRNARRNDFHEEDIKGGAATMLIAGNDTTASTVNLVILYLVKHPRVQRRAQSEVDYVLLTTGTPPEPVKDYRPTTPAPWATSSTNRAGTIRLPTFDDIPKFKYVNLVLQEVYRINPLSPLGIPHASVKDDNDIDPDGDDTYNGMRIPCGTIVYPNVWAMSRDEKRYREPERFFPERYLPKEEGGWGEPFPVGNFGFGRRVCLGQHLAESSLLIAMAMMLATIEVDLPVGPDGNPKDFEPEFSHKGQSIVLPFEVSIKARSPVVIELLDRHILVAKMAEKAADGGKDGPPTPTL</sequence>
<dbReference type="PRINTS" id="PR00463">
    <property type="entry name" value="EP450I"/>
</dbReference>
<dbReference type="Gene3D" id="1.10.630.10">
    <property type="entry name" value="Cytochrome P450"/>
    <property type="match status" value="1"/>
</dbReference>
<keyword evidence="3 7" id="KW-0479">Metal-binding</keyword>
<dbReference type="InterPro" id="IPR017972">
    <property type="entry name" value="Cyt_P450_CS"/>
</dbReference>
<evidence type="ECO:0000256" key="8">
    <source>
        <dbReference type="RuleBase" id="RU000461"/>
    </source>
</evidence>
<dbReference type="GO" id="GO:0016705">
    <property type="term" value="F:oxidoreductase activity, acting on paired donors, with incorporation or reduction of molecular oxygen"/>
    <property type="evidence" value="ECO:0007669"/>
    <property type="project" value="InterPro"/>
</dbReference>
<keyword evidence="4 8" id="KW-0560">Oxidoreductase</keyword>
<organism evidence="9 10">
    <name type="scientific">Sordaria macrospora</name>
    <dbReference type="NCBI Taxonomy" id="5147"/>
    <lineage>
        <taxon>Eukaryota</taxon>
        <taxon>Fungi</taxon>
        <taxon>Dikarya</taxon>
        <taxon>Ascomycota</taxon>
        <taxon>Pezizomycotina</taxon>
        <taxon>Sordariomycetes</taxon>
        <taxon>Sordariomycetidae</taxon>
        <taxon>Sordariales</taxon>
        <taxon>Sordariaceae</taxon>
        <taxon>Sordaria</taxon>
    </lineage>
</organism>
<accession>A0A8S9A2H3</accession>
<dbReference type="AlphaFoldDB" id="A0A8S9A2H3"/>
<keyword evidence="5 7" id="KW-0408">Iron</keyword>
<evidence type="ECO:0000256" key="2">
    <source>
        <dbReference type="ARBA" id="ARBA00010617"/>
    </source>
</evidence>
<evidence type="ECO:0000256" key="5">
    <source>
        <dbReference type="ARBA" id="ARBA00023004"/>
    </source>
</evidence>
<dbReference type="PROSITE" id="PS00086">
    <property type="entry name" value="CYTOCHROME_P450"/>
    <property type="match status" value="1"/>
</dbReference>
<protein>
    <submittedName>
        <fullName evidence="9">Uncharacterized protein</fullName>
    </submittedName>
</protein>
<dbReference type="InterPro" id="IPR036396">
    <property type="entry name" value="Cyt_P450_sf"/>
</dbReference>
<comment type="caution">
    <text evidence="9">The sequence shown here is derived from an EMBL/GenBank/DDBJ whole genome shotgun (WGS) entry which is preliminary data.</text>
</comment>
<dbReference type="EMBL" id="NMPR01000007">
    <property type="protein sequence ID" value="KAA8635978.1"/>
    <property type="molecule type" value="Genomic_DNA"/>
</dbReference>
<gene>
    <name evidence="9" type="ORF">SMACR_03209</name>
</gene>
<dbReference type="PANTHER" id="PTHR46300">
    <property type="entry name" value="P450, PUTATIVE (EUROFUNG)-RELATED-RELATED"/>
    <property type="match status" value="1"/>
</dbReference>
<dbReference type="GO" id="GO:0005506">
    <property type="term" value="F:iron ion binding"/>
    <property type="evidence" value="ECO:0007669"/>
    <property type="project" value="InterPro"/>
</dbReference>
<dbReference type="PRINTS" id="PR00385">
    <property type="entry name" value="P450"/>
</dbReference>
<dbReference type="OMA" id="GCWFNRV"/>
<dbReference type="GO" id="GO:0020037">
    <property type="term" value="F:heme binding"/>
    <property type="evidence" value="ECO:0007669"/>
    <property type="project" value="InterPro"/>
</dbReference>
<feature type="binding site" description="axial binding residue" evidence="7">
    <location>
        <position position="532"/>
    </location>
    <ligand>
        <name>heme</name>
        <dbReference type="ChEBI" id="CHEBI:30413"/>
    </ligand>
    <ligandPart>
        <name>Fe</name>
        <dbReference type="ChEBI" id="CHEBI:18248"/>
    </ligandPart>
</feature>